<feature type="active site" evidence="6">
    <location>
        <position position="395"/>
    </location>
</feature>
<keyword evidence="5" id="KW-0443">Lipid metabolism</keyword>
<dbReference type="GO" id="GO:0008610">
    <property type="term" value="P:lipid biosynthetic process"/>
    <property type="evidence" value="ECO:0007669"/>
    <property type="project" value="InterPro"/>
</dbReference>
<keyword evidence="3 7" id="KW-0808">Transferase</keyword>
<name>A0A3N9TEW9_9VIBR</name>
<dbReference type="Proteomes" id="UP000281112">
    <property type="component" value="Unassembled WGS sequence"/>
</dbReference>
<dbReference type="InterPro" id="IPR029063">
    <property type="entry name" value="SAM-dependent_MTases_sf"/>
</dbReference>
<evidence type="ECO:0000313" key="8">
    <source>
        <dbReference type="Proteomes" id="UP000281112"/>
    </source>
</evidence>
<keyword evidence="8" id="KW-1185">Reference proteome</keyword>
<comment type="caution">
    <text evidence="7">The sequence shown here is derived from an EMBL/GenBank/DDBJ whole genome shotgun (WGS) entry which is preliminary data.</text>
</comment>
<keyword evidence="4" id="KW-0949">S-adenosyl-L-methionine</keyword>
<evidence type="ECO:0000256" key="3">
    <source>
        <dbReference type="ARBA" id="ARBA00022679"/>
    </source>
</evidence>
<dbReference type="AlphaFoldDB" id="A0A3N9TEW9"/>
<dbReference type="InterPro" id="IPR050723">
    <property type="entry name" value="CFA/CMAS"/>
</dbReference>
<accession>A0A3N9TEW9</accession>
<organism evidence="7 8">
    <name type="scientific">Vibrio viridaestus</name>
    <dbReference type="NCBI Taxonomy" id="2487322"/>
    <lineage>
        <taxon>Bacteria</taxon>
        <taxon>Pseudomonadati</taxon>
        <taxon>Pseudomonadota</taxon>
        <taxon>Gammaproteobacteria</taxon>
        <taxon>Vibrionales</taxon>
        <taxon>Vibrionaceae</taxon>
        <taxon>Vibrio</taxon>
    </lineage>
</organism>
<sequence length="413" mass="47383">MLKSTAIKVTQLSREARISRGIVFKFLDSLRNGRLIVEEKFADSGHGTQFQFGEISGEVSAEGVITIFDESVYSRILKGGSIAAAEAYIEGLWDSPDLTLLTQLMAANADTLDRIEAKTSWLTSLYYRLGHFMKRNSLVRAKENIHAHYDIGNSFYQLFLDEKMLYSSALFEAQNESLGEAQINKLKRLCEQLELKPSDHVIEIGTGWGAMAVYMAEHYGCRVTTTTISEEQYHYVKNLVESKGLGERITLLNQDYRELKGKYDKLVSIEMIEAVGKQYLNGYIEKCNELLNPRGKMAIQAITIADQRYESYSRNVDFIQKYIFPGGFLPSINALLNSTSSHSEFNLRCVKDIGLDYAQTLKYWRERFEQQIEKVRAQGYDERFIRMWRYYLCYCEGGFLSKSISTVQLTFEK</sequence>
<keyword evidence="2 7" id="KW-0489">Methyltransferase</keyword>
<dbReference type="PIRSF" id="PIRSF003085">
    <property type="entry name" value="CMAS"/>
    <property type="match status" value="1"/>
</dbReference>
<dbReference type="GO" id="GO:0008168">
    <property type="term" value="F:methyltransferase activity"/>
    <property type="evidence" value="ECO:0007669"/>
    <property type="project" value="UniProtKB-KW"/>
</dbReference>
<comment type="similarity">
    <text evidence="1">Belongs to the CFA/CMAS family.</text>
</comment>
<dbReference type="RefSeq" id="WP_124938323.1">
    <property type="nucleotide sequence ID" value="NZ_RJVQ01000008.1"/>
</dbReference>
<evidence type="ECO:0000256" key="4">
    <source>
        <dbReference type="ARBA" id="ARBA00022691"/>
    </source>
</evidence>
<evidence type="ECO:0000313" key="7">
    <source>
        <dbReference type="EMBL" id="RQW61985.1"/>
    </source>
</evidence>
<dbReference type="CDD" id="cd02440">
    <property type="entry name" value="AdoMet_MTases"/>
    <property type="match status" value="1"/>
</dbReference>
<evidence type="ECO:0000256" key="2">
    <source>
        <dbReference type="ARBA" id="ARBA00022603"/>
    </source>
</evidence>
<dbReference type="OrthoDB" id="9782855at2"/>
<proteinExistence type="inferred from homology"/>
<dbReference type="SUPFAM" id="SSF53335">
    <property type="entry name" value="S-adenosyl-L-methionine-dependent methyltransferases"/>
    <property type="match status" value="1"/>
</dbReference>
<dbReference type="GO" id="GO:0032259">
    <property type="term" value="P:methylation"/>
    <property type="evidence" value="ECO:0007669"/>
    <property type="project" value="UniProtKB-KW"/>
</dbReference>
<dbReference type="Gene3D" id="3.40.50.150">
    <property type="entry name" value="Vaccinia Virus protein VP39"/>
    <property type="match status" value="1"/>
</dbReference>
<dbReference type="Pfam" id="PF02353">
    <property type="entry name" value="CMAS"/>
    <property type="match status" value="1"/>
</dbReference>
<reference evidence="7 8" key="1">
    <citation type="submission" date="2018-11" db="EMBL/GenBank/DDBJ databases">
        <title>Vibrio LJC006 sp. nov., isolated from seawater during the bloom of the enteromorpha.</title>
        <authorList>
            <person name="Liang J."/>
        </authorList>
    </citation>
    <scope>NUCLEOTIDE SEQUENCE [LARGE SCALE GENOMIC DNA]</scope>
    <source>
        <strain evidence="7 8">LJC006</strain>
    </source>
</reference>
<dbReference type="EMBL" id="RJVQ01000008">
    <property type="protein sequence ID" value="RQW61985.1"/>
    <property type="molecule type" value="Genomic_DNA"/>
</dbReference>
<dbReference type="PANTHER" id="PTHR43667">
    <property type="entry name" value="CYCLOPROPANE-FATTY-ACYL-PHOSPHOLIPID SYNTHASE"/>
    <property type="match status" value="1"/>
</dbReference>
<evidence type="ECO:0000256" key="6">
    <source>
        <dbReference type="PIRSR" id="PIRSR003085-1"/>
    </source>
</evidence>
<dbReference type="PANTHER" id="PTHR43667:SF2">
    <property type="entry name" value="FATTY ACID C-METHYL TRANSFERASE"/>
    <property type="match status" value="1"/>
</dbReference>
<evidence type="ECO:0000256" key="5">
    <source>
        <dbReference type="ARBA" id="ARBA00023098"/>
    </source>
</evidence>
<dbReference type="InterPro" id="IPR003333">
    <property type="entry name" value="CMAS"/>
</dbReference>
<protein>
    <submittedName>
        <fullName evidence="7">Class I SAM-dependent methyltransferase</fullName>
    </submittedName>
</protein>
<gene>
    <name evidence="7" type="ORF">EES38_16580</name>
</gene>
<evidence type="ECO:0000256" key="1">
    <source>
        <dbReference type="ARBA" id="ARBA00010815"/>
    </source>
</evidence>